<dbReference type="SUPFAM" id="SSF55469">
    <property type="entry name" value="FMN-dependent nitroreductase-like"/>
    <property type="match status" value="1"/>
</dbReference>
<protein>
    <submittedName>
        <fullName evidence="2">Nitroreductase</fullName>
    </submittedName>
</protein>
<proteinExistence type="predicted"/>
<dbReference type="PATRIC" id="fig|1560234.3.peg.2983"/>
<dbReference type="PANTHER" id="PTHR43745">
    <property type="entry name" value="NITROREDUCTASE MJ1384-RELATED"/>
    <property type="match status" value="1"/>
</dbReference>
<dbReference type="InterPro" id="IPR029479">
    <property type="entry name" value="Nitroreductase"/>
</dbReference>
<dbReference type="PANTHER" id="PTHR43745:SF2">
    <property type="entry name" value="NITROREDUCTASE MJ1384-RELATED"/>
    <property type="match status" value="1"/>
</dbReference>
<feature type="domain" description="Nitroreductase" evidence="1">
    <location>
        <begin position="19"/>
        <end position="196"/>
    </location>
</feature>
<name>A0A1B7XH64_9BACT</name>
<evidence type="ECO:0000313" key="2">
    <source>
        <dbReference type="EMBL" id="OBQ54862.1"/>
    </source>
</evidence>
<evidence type="ECO:0000313" key="3">
    <source>
        <dbReference type="Proteomes" id="UP000091979"/>
    </source>
</evidence>
<keyword evidence="3" id="KW-1185">Reference proteome</keyword>
<dbReference type="GO" id="GO:0016491">
    <property type="term" value="F:oxidoreductase activity"/>
    <property type="evidence" value="ECO:0007669"/>
    <property type="project" value="InterPro"/>
</dbReference>
<dbReference type="InterPro" id="IPR020051">
    <property type="entry name" value="SagB-type_dehydrogenase"/>
</dbReference>
<dbReference type="OrthoDB" id="9801593at2"/>
<dbReference type="CDD" id="cd02142">
    <property type="entry name" value="McbC_SagB-like_oxidoreductase"/>
    <property type="match status" value="1"/>
</dbReference>
<dbReference type="Pfam" id="PF00881">
    <property type="entry name" value="Nitroreductase"/>
    <property type="match status" value="1"/>
</dbReference>
<comment type="caution">
    <text evidence="2">The sequence shown here is derived from an EMBL/GenBank/DDBJ whole genome shotgun (WGS) entry which is preliminary data.</text>
</comment>
<dbReference type="NCBIfam" id="TIGR03605">
    <property type="entry name" value="antibiot_sagB"/>
    <property type="match status" value="1"/>
</dbReference>
<accession>A0A1B7XH64</accession>
<sequence>MQFPEPSMEGPISVETALANRRSVREFADEPLTPDSLGQILWATYGVSEEGPWNRRTVPSPAAMYPMELYVVAGDVEGLEAGVYRYDALGHSLEEVEDGDLREEVAEVCIEQDWMAKAPAILVITAAFDRISQKFGERGVAYTFFEAGHMAQNCYLQAEALGLGVTEVGAFKEEHLMDLLELPPEHNPMLVLPVGWKSFE</sequence>
<organism evidence="2 3">
    <name type="scientific">Halodesulfovibrio spirochaetisodalis</name>
    <dbReference type="NCBI Taxonomy" id="1560234"/>
    <lineage>
        <taxon>Bacteria</taxon>
        <taxon>Pseudomonadati</taxon>
        <taxon>Thermodesulfobacteriota</taxon>
        <taxon>Desulfovibrionia</taxon>
        <taxon>Desulfovibrionales</taxon>
        <taxon>Desulfovibrionaceae</taxon>
        <taxon>Halodesulfovibrio</taxon>
    </lineage>
</organism>
<dbReference type="RefSeq" id="WP_066853253.1">
    <property type="nucleotide sequence ID" value="NZ_JXMS01000006.1"/>
</dbReference>
<dbReference type="InterPro" id="IPR052544">
    <property type="entry name" value="Bacteriocin_Proc_Enz"/>
</dbReference>
<dbReference type="EMBL" id="JXMS01000006">
    <property type="protein sequence ID" value="OBQ54862.1"/>
    <property type="molecule type" value="Genomic_DNA"/>
</dbReference>
<dbReference type="STRING" id="1560234.SP90_05100"/>
<dbReference type="Gene3D" id="3.40.109.10">
    <property type="entry name" value="NADH Oxidase"/>
    <property type="match status" value="1"/>
</dbReference>
<evidence type="ECO:0000259" key="1">
    <source>
        <dbReference type="Pfam" id="PF00881"/>
    </source>
</evidence>
<reference evidence="2 3" key="1">
    <citation type="submission" date="2015-01" db="EMBL/GenBank/DDBJ databases">
        <title>Desulfovibrio sp. JC271 draft genome sequence.</title>
        <authorList>
            <person name="Shivani Y."/>
            <person name="Subhash Y."/>
            <person name="Sasikala C."/>
            <person name="Ramana C.V."/>
        </authorList>
    </citation>
    <scope>NUCLEOTIDE SEQUENCE [LARGE SCALE GENOMIC DNA]</scope>
    <source>
        <strain evidence="2 3">JC271</strain>
    </source>
</reference>
<dbReference type="AlphaFoldDB" id="A0A1B7XH64"/>
<dbReference type="Proteomes" id="UP000091979">
    <property type="component" value="Unassembled WGS sequence"/>
</dbReference>
<gene>
    <name evidence="2" type="ORF">SP90_05100</name>
</gene>
<dbReference type="InterPro" id="IPR000415">
    <property type="entry name" value="Nitroreductase-like"/>
</dbReference>